<feature type="domain" description="DUF6533" evidence="3">
    <location>
        <begin position="22"/>
        <end position="67"/>
    </location>
</feature>
<dbReference type="OrthoDB" id="2745134at2759"/>
<keyword evidence="2" id="KW-0472">Membrane</keyword>
<feature type="transmembrane region" description="Helical" evidence="2">
    <location>
        <begin position="169"/>
        <end position="193"/>
    </location>
</feature>
<dbReference type="EMBL" id="ML122323">
    <property type="protein sequence ID" value="RPD53385.1"/>
    <property type="molecule type" value="Genomic_DNA"/>
</dbReference>
<organism evidence="4 5">
    <name type="scientific">Lentinus tigrinus ALCF2SS1-6</name>
    <dbReference type="NCBI Taxonomy" id="1328759"/>
    <lineage>
        <taxon>Eukaryota</taxon>
        <taxon>Fungi</taxon>
        <taxon>Dikarya</taxon>
        <taxon>Basidiomycota</taxon>
        <taxon>Agaricomycotina</taxon>
        <taxon>Agaricomycetes</taxon>
        <taxon>Polyporales</taxon>
        <taxon>Polyporaceae</taxon>
        <taxon>Lentinus</taxon>
    </lineage>
</organism>
<evidence type="ECO:0000256" key="1">
    <source>
        <dbReference type="SAM" id="MobiDB-lite"/>
    </source>
</evidence>
<feature type="compositionally biased region" description="Basic and acidic residues" evidence="1">
    <location>
        <begin position="280"/>
        <end position="294"/>
    </location>
</feature>
<evidence type="ECO:0000313" key="5">
    <source>
        <dbReference type="Proteomes" id="UP000313359"/>
    </source>
</evidence>
<keyword evidence="5" id="KW-1185">Reference proteome</keyword>
<keyword evidence="2" id="KW-0812">Transmembrane</keyword>
<dbReference type="AlphaFoldDB" id="A0A5C2RSA0"/>
<dbReference type="Pfam" id="PF20151">
    <property type="entry name" value="DUF6533"/>
    <property type="match status" value="1"/>
</dbReference>
<reference evidence="4" key="1">
    <citation type="journal article" date="2018" name="Genome Biol. Evol.">
        <title>Genomics and development of Lentinus tigrinus, a white-rot wood-decaying mushroom with dimorphic fruiting bodies.</title>
        <authorList>
            <person name="Wu B."/>
            <person name="Xu Z."/>
            <person name="Knudson A."/>
            <person name="Carlson A."/>
            <person name="Chen N."/>
            <person name="Kovaka S."/>
            <person name="LaButti K."/>
            <person name="Lipzen A."/>
            <person name="Pennachio C."/>
            <person name="Riley R."/>
            <person name="Schakwitz W."/>
            <person name="Umezawa K."/>
            <person name="Ohm R.A."/>
            <person name="Grigoriev I.V."/>
            <person name="Nagy L.G."/>
            <person name="Gibbons J."/>
            <person name="Hibbett D."/>
        </authorList>
    </citation>
    <scope>NUCLEOTIDE SEQUENCE [LARGE SCALE GENOMIC DNA]</scope>
    <source>
        <strain evidence="4">ALCF2SS1-6</strain>
    </source>
</reference>
<accession>A0A5C2RSA0</accession>
<evidence type="ECO:0000256" key="2">
    <source>
        <dbReference type="SAM" id="Phobius"/>
    </source>
</evidence>
<dbReference type="InterPro" id="IPR045340">
    <property type="entry name" value="DUF6533"/>
</dbReference>
<proteinExistence type="predicted"/>
<keyword evidence="2" id="KW-1133">Transmembrane helix</keyword>
<gene>
    <name evidence="4" type="ORF">L227DRAFT_568000</name>
</gene>
<evidence type="ECO:0000259" key="3">
    <source>
        <dbReference type="Pfam" id="PF20151"/>
    </source>
</evidence>
<feature type="transmembrane region" description="Helical" evidence="2">
    <location>
        <begin position="123"/>
        <end position="148"/>
    </location>
</feature>
<sequence>MSGDSLRYEIISEFDSLQTNAYVSMARTVIILYDYLLTLGREVDLFWSGSSKSAPILFHSIRYLSIVFNILLLARTAQSVESCGTFVILYTVLEYLQYLPLAADWVRAFSGMRAFALTGGHWFISAIVFVFSLIPMGANFFTFSLHFSGRLVPNYGCAIHLELSKPRTGIMYLLFLILSGIVGSQFAILILPLSNILTWRFLIDLQEANHRTLKLASDQPLHLSNFDEGSLTFARAIGSIGATINPDIVYTEEADELNENSGEPSSMCVGDVLVIGLDTDRERRRGHGDPEEGHPASTSALTA</sequence>
<name>A0A5C2RSA0_9APHY</name>
<feature type="transmembrane region" description="Helical" evidence="2">
    <location>
        <begin position="56"/>
        <end position="74"/>
    </location>
</feature>
<protein>
    <recommendedName>
        <fullName evidence="3">DUF6533 domain-containing protein</fullName>
    </recommendedName>
</protein>
<feature type="region of interest" description="Disordered" evidence="1">
    <location>
        <begin position="280"/>
        <end position="303"/>
    </location>
</feature>
<feature type="transmembrane region" description="Helical" evidence="2">
    <location>
        <begin position="86"/>
        <end position="103"/>
    </location>
</feature>
<dbReference type="Proteomes" id="UP000313359">
    <property type="component" value="Unassembled WGS sequence"/>
</dbReference>
<evidence type="ECO:0000313" key="4">
    <source>
        <dbReference type="EMBL" id="RPD53385.1"/>
    </source>
</evidence>